<dbReference type="EMBL" id="CAJPIN010048411">
    <property type="protein sequence ID" value="CAG2065937.1"/>
    <property type="molecule type" value="Genomic_DNA"/>
</dbReference>
<feature type="non-terminal residue" evidence="1">
    <location>
        <position position="211"/>
    </location>
</feature>
<dbReference type="Proteomes" id="UP001153148">
    <property type="component" value="Unassembled WGS sequence"/>
</dbReference>
<name>A0ABN7PI72_TIMPD</name>
<protein>
    <submittedName>
        <fullName evidence="1">Uncharacterized protein</fullName>
    </submittedName>
</protein>
<reference evidence="1" key="1">
    <citation type="submission" date="2021-03" db="EMBL/GenBank/DDBJ databases">
        <authorList>
            <person name="Tran Van P."/>
        </authorList>
    </citation>
    <scope>NUCLEOTIDE SEQUENCE</scope>
</reference>
<comment type="caution">
    <text evidence="1">The sequence shown here is derived from an EMBL/GenBank/DDBJ whole genome shotgun (WGS) entry which is preliminary data.</text>
</comment>
<evidence type="ECO:0000313" key="1">
    <source>
        <dbReference type="EMBL" id="CAG2065937.1"/>
    </source>
</evidence>
<sequence length="211" mass="23868">MSLPIKIQVTWPLVVYHLLCSATHRPALVTAGSGRGDNYTATLYRVQVEGKVAGKTDPWSRSLIYKCLPMDPAQREAFKSDKLFKNEVAVYTRALPALMDFQNTTIRTNWAQILVYNLKEEIHPRSEKGPVRIQSAFDTKRQPTMLAIKMSLYIDGMFHTMDASSGGDRGLFKAVPQCYLARSDVLVLEDLKTRGFVMVDRKAGLDYHHCK</sequence>
<gene>
    <name evidence="1" type="ORF">TPAB3V08_LOCUS12880</name>
</gene>
<keyword evidence="2" id="KW-1185">Reference proteome</keyword>
<dbReference type="Pfam" id="PF02958">
    <property type="entry name" value="EcKL"/>
    <property type="match status" value="2"/>
</dbReference>
<accession>A0ABN7PI72</accession>
<evidence type="ECO:0000313" key="2">
    <source>
        <dbReference type="Proteomes" id="UP001153148"/>
    </source>
</evidence>
<dbReference type="PANTHER" id="PTHR11012:SF30">
    <property type="entry name" value="PROTEIN KINASE-LIKE DOMAIN-CONTAINING"/>
    <property type="match status" value="1"/>
</dbReference>
<organism evidence="1 2">
    <name type="scientific">Timema podura</name>
    <name type="common">Walking stick</name>
    <dbReference type="NCBI Taxonomy" id="61482"/>
    <lineage>
        <taxon>Eukaryota</taxon>
        <taxon>Metazoa</taxon>
        <taxon>Ecdysozoa</taxon>
        <taxon>Arthropoda</taxon>
        <taxon>Hexapoda</taxon>
        <taxon>Insecta</taxon>
        <taxon>Pterygota</taxon>
        <taxon>Neoptera</taxon>
        <taxon>Polyneoptera</taxon>
        <taxon>Phasmatodea</taxon>
        <taxon>Timematodea</taxon>
        <taxon>Timematoidea</taxon>
        <taxon>Timematidae</taxon>
        <taxon>Timema</taxon>
    </lineage>
</organism>
<proteinExistence type="predicted"/>
<dbReference type="InterPro" id="IPR004119">
    <property type="entry name" value="EcKL"/>
</dbReference>
<dbReference type="PANTHER" id="PTHR11012">
    <property type="entry name" value="PROTEIN KINASE-LIKE DOMAIN-CONTAINING"/>
    <property type="match status" value="1"/>
</dbReference>